<keyword evidence="4" id="KW-1185">Reference proteome</keyword>
<dbReference type="InterPro" id="IPR049394">
    <property type="entry name" value="eEFSec_C"/>
</dbReference>
<evidence type="ECO:0000259" key="2">
    <source>
        <dbReference type="Pfam" id="PF21208"/>
    </source>
</evidence>
<dbReference type="WBParaSite" id="ACOC_0000644601-mRNA-1">
    <property type="protein sequence ID" value="ACOC_0000644601-mRNA-1"/>
    <property type="gene ID" value="ACOC_0000644601"/>
</dbReference>
<accession>A0A0R3PN60</accession>
<feature type="domain" description="Selenocysteine-specific elongation factor 3rd" evidence="2">
    <location>
        <begin position="5"/>
        <end position="48"/>
    </location>
</feature>
<name>A0A0R3PN60_ANGCS</name>
<dbReference type="Pfam" id="PF21208">
    <property type="entry name" value="euk_SelB_III"/>
    <property type="match status" value="1"/>
</dbReference>
<dbReference type="Gene3D" id="2.40.30.10">
    <property type="entry name" value="Translation factors"/>
    <property type="match status" value="1"/>
</dbReference>
<dbReference type="EMBL" id="UYYA01003947">
    <property type="protein sequence ID" value="VDM58032.1"/>
    <property type="molecule type" value="Genomic_DNA"/>
</dbReference>
<dbReference type="InterPro" id="IPR049393">
    <property type="entry name" value="eEFSec_III"/>
</dbReference>
<gene>
    <name evidence="3" type="ORF">ACOC_LOCUS6447</name>
</gene>
<feature type="domain" description="Selenocysteine-specific elongation factor C-terminal RIFT" evidence="1">
    <location>
        <begin position="103"/>
        <end position="185"/>
    </location>
</feature>
<sequence>MSSCIASVEAIKFYRGVVSSGMKVHISVGFDTIMAECQFLRSEGDEYEQLPRLEPPCLCWLIFNRAIYTRPCAFYMASKLDHQGRGCRFLFHGQFGDSVKERKIRRFIRRQRVGRVERVENVRSIVCNSLFKKETKISAFEGIPVILNTGETGKIVGAFGKGGKVRVEMTTLLLESTVEKIAADETVEVSMYLKKYLGEKKIEGYLPSGLA</sequence>
<evidence type="ECO:0000313" key="4">
    <source>
        <dbReference type="Proteomes" id="UP000267027"/>
    </source>
</evidence>
<dbReference type="STRING" id="334426.A0A0R3PN60"/>
<protein>
    <submittedName>
        <fullName evidence="5">KOW domain-containing protein</fullName>
    </submittedName>
</protein>
<organism evidence="5">
    <name type="scientific">Angiostrongylus costaricensis</name>
    <name type="common">Nematode worm</name>
    <dbReference type="NCBI Taxonomy" id="334426"/>
    <lineage>
        <taxon>Eukaryota</taxon>
        <taxon>Metazoa</taxon>
        <taxon>Ecdysozoa</taxon>
        <taxon>Nematoda</taxon>
        <taxon>Chromadorea</taxon>
        <taxon>Rhabditida</taxon>
        <taxon>Rhabditina</taxon>
        <taxon>Rhabditomorpha</taxon>
        <taxon>Strongyloidea</taxon>
        <taxon>Metastrongylidae</taxon>
        <taxon>Angiostrongylus</taxon>
    </lineage>
</organism>
<evidence type="ECO:0000313" key="3">
    <source>
        <dbReference type="EMBL" id="VDM58032.1"/>
    </source>
</evidence>
<reference evidence="3 4" key="2">
    <citation type="submission" date="2018-11" db="EMBL/GenBank/DDBJ databases">
        <authorList>
            <consortium name="Pathogen Informatics"/>
        </authorList>
    </citation>
    <scope>NUCLEOTIDE SEQUENCE [LARGE SCALE GENOMIC DNA]</scope>
    <source>
        <strain evidence="3 4">Costa Rica</strain>
    </source>
</reference>
<dbReference type="Proteomes" id="UP000267027">
    <property type="component" value="Unassembled WGS sequence"/>
</dbReference>
<dbReference type="Pfam" id="PF21131">
    <property type="entry name" value="eEFSec_4th"/>
    <property type="match status" value="1"/>
</dbReference>
<dbReference type="OrthoDB" id="2067at2759"/>
<reference evidence="5" key="1">
    <citation type="submission" date="2017-02" db="UniProtKB">
        <authorList>
            <consortium name="WormBaseParasite"/>
        </authorList>
    </citation>
    <scope>IDENTIFICATION</scope>
</reference>
<proteinExistence type="predicted"/>
<dbReference type="CDD" id="cd04094">
    <property type="entry name" value="eSelB_III"/>
    <property type="match status" value="1"/>
</dbReference>
<evidence type="ECO:0000259" key="1">
    <source>
        <dbReference type="Pfam" id="PF21131"/>
    </source>
</evidence>
<evidence type="ECO:0000313" key="5">
    <source>
        <dbReference type="WBParaSite" id="ACOC_0000644601-mRNA-1"/>
    </source>
</evidence>
<dbReference type="AlphaFoldDB" id="A0A0R3PN60"/>
<dbReference type="OMA" id="NECEAIC"/>